<proteinExistence type="predicted"/>
<protein>
    <submittedName>
        <fullName evidence="1">Os02g0468825 protein</fullName>
    </submittedName>
</protein>
<evidence type="ECO:0000313" key="1">
    <source>
        <dbReference type="EMBL" id="BAS78605.1"/>
    </source>
</evidence>
<keyword evidence="2" id="KW-1185">Reference proteome</keyword>
<reference evidence="1 2" key="2">
    <citation type="journal article" date="2013" name="Plant Cell Physiol.">
        <title>Rice Annotation Project Database (RAP-DB): an integrative and interactive database for rice genomics.</title>
        <authorList>
            <person name="Sakai H."/>
            <person name="Lee S.S."/>
            <person name="Tanaka T."/>
            <person name="Numa H."/>
            <person name="Kim J."/>
            <person name="Kawahara Y."/>
            <person name="Wakimoto H."/>
            <person name="Yang C.C."/>
            <person name="Iwamoto M."/>
            <person name="Abe T."/>
            <person name="Yamada Y."/>
            <person name="Muto A."/>
            <person name="Inokuchi H."/>
            <person name="Ikemura T."/>
            <person name="Matsumoto T."/>
            <person name="Sasaki T."/>
            <person name="Itoh T."/>
        </authorList>
    </citation>
    <scope>NUCLEOTIDE SEQUENCE [LARGE SCALE GENOMIC DNA]</scope>
    <source>
        <strain evidence="2">cv. Nipponbare</strain>
    </source>
</reference>
<reference evidence="1 2" key="3">
    <citation type="journal article" date="2013" name="Rice">
        <title>Improvement of the Oryza sativa Nipponbare reference genome using next generation sequence and optical map data.</title>
        <authorList>
            <person name="Kawahara Y."/>
            <person name="de la Bastide M."/>
            <person name="Hamilton J.P."/>
            <person name="Kanamori H."/>
            <person name="McCombie W.R."/>
            <person name="Ouyang S."/>
            <person name="Schwartz D.C."/>
            <person name="Tanaka T."/>
            <person name="Wu J."/>
            <person name="Zhou S."/>
            <person name="Childs K.L."/>
            <person name="Davidson R.M."/>
            <person name="Lin H."/>
            <person name="Quesada-Ocampo L."/>
            <person name="Vaillancourt B."/>
            <person name="Sakai H."/>
            <person name="Lee S.S."/>
            <person name="Kim J."/>
            <person name="Numa H."/>
            <person name="Itoh T."/>
            <person name="Buell C.R."/>
            <person name="Matsumoto T."/>
        </authorList>
    </citation>
    <scope>NUCLEOTIDE SEQUENCE [LARGE SCALE GENOMIC DNA]</scope>
    <source>
        <strain evidence="2">cv. Nipponbare</strain>
    </source>
</reference>
<dbReference type="Proteomes" id="UP000059680">
    <property type="component" value="Chromosome 2"/>
</dbReference>
<sequence>MALQTAISLLVTPSNIFLARLMLPNLLYMSINPVATRGSECSPVAIACSSTFFPRLADPNLAQAERTDDRVASFGSMFAHTMLSNITNASFR</sequence>
<dbReference type="PaxDb" id="39947-A0A0P0VIU0"/>
<dbReference type="AlphaFoldDB" id="A0A0P0VIU0"/>
<dbReference type="InParanoid" id="A0A0P0VIU0"/>
<evidence type="ECO:0000313" key="2">
    <source>
        <dbReference type="Proteomes" id="UP000059680"/>
    </source>
</evidence>
<reference evidence="2" key="1">
    <citation type="journal article" date="2005" name="Nature">
        <title>The map-based sequence of the rice genome.</title>
        <authorList>
            <consortium name="International rice genome sequencing project (IRGSP)"/>
            <person name="Matsumoto T."/>
            <person name="Wu J."/>
            <person name="Kanamori H."/>
            <person name="Katayose Y."/>
            <person name="Fujisawa M."/>
            <person name="Namiki N."/>
            <person name="Mizuno H."/>
            <person name="Yamamoto K."/>
            <person name="Antonio B.A."/>
            <person name="Baba T."/>
            <person name="Sakata K."/>
            <person name="Nagamura Y."/>
            <person name="Aoki H."/>
            <person name="Arikawa K."/>
            <person name="Arita K."/>
            <person name="Bito T."/>
            <person name="Chiden Y."/>
            <person name="Fujitsuka N."/>
            <person name="Fukunaka R."/>
            <person name="Hamada M."/>
            <person name="Harada C."/>
            <person name="Hayashi A."/>
            <person name="Hijishita S."/>
            <person name="Honda M."/>
            <person name="Hosokawa S."/>
            <person name="Ichikawa Y."/>
            <person name="Idonuma A."/>
            <person name="Iijima M."/>
            <person name="Ikeda M."/>
            <person name="Ikeno M."/>
            <person name="Ito K."/>
            <person name="Ito S."/>
            <person name="Ito T."/>
            <person name="Ito Y."/>
            <person name="Ito Y."/>
            <person name="Iwabuchi A."/>
            <person name="Kamiya K."/>
            <person name="Karasawa W."/>
            <person name="Kurita K."/>
            <person name="Katagiri S."/>
            <person name="Kikuta A."/>
            <person name="Kobayashi H."/>
            <person name="Kobayashi N."/>
            <person name="Machita K."/>
            <person name="Maehara T."/>
            <person name="Masukawa M."/>
            <person name="Mizubayashi T."/>
            <person name="Mukai Y."/>
            <person name="Nagasaki H."/>
            <person name="Nagata Y."/>
            <person name="Naito S."/>
            <person name="Nakashima M."/>
            <person name="Nakama Y."/>
            <person name="Nakamichi Y."/>
            <person name="Nakamura M."/>
            <person name="Meguro A."/>
            <person name="Negishi M."/>
            <person name="Ohta I."/>
            <person name="Ohta T."/>
            <person name="Okamoto M."/>
            <person name="Ono N."/>
            <person name="Saji S."/>
            <person name="Sakaguchi M."/>
            <person name="Sakai K."/>
            <person name="Shibata M."/>
            <person name="Shimokawa T."/>
            <person name="Song J."/>
            <person name="Takazaki Y."/>
            <person name="Terasawa K."/>
            <person name="Tsugane M."/>
            <person name="Tsuji K."/>
            <person name="Ueda S."/>
            <person name="Waki K."/>
            <person name="Yamagata H."/>
            <person name="Yamamoto M."/>
            <person name="Yamamoto S."/>
            <person name="Yamane H."/>
            <person name="Yoshiki S."/>
            <person name="Yoshihara R."/>
            <person name="Yukawa K."/>
            <person name="Zhong H."/>
            <person name="Yano M."/>
            <person name="Yuan Q."/>
            <person name="Ouyang S."/>
            <person name="Liu J."/>
            <person name="Jones K.M."/>
            <person name="Gansberger K."/>
            <person name="Moffat K."/>
            <person name="Hill J."/>
            <person name="Bera J."/>
            <person name="Fadrosh D."/>
            <person name="Jin S."/>
            <person name="Johri S."/>
            <person name="Kim M."/>
            <person name="Overton L."/>
            <person name="Reardon M."/>
            <person name="Tsitrin T."/>
            <person name="Vuong H."/>
            <person name="Weaver B."/>
            <person name="Ciecko A."/>
            <person name="Tallon L."/>
            <person name="Jackson J."/>
            <person name="Pai G."/>
            <person name="Aken S.V."/>
            <person name="Utterback T."/>
            <person name="Reidmuller S."/>
            <person name="Feldblyum T."/>
            <person name="Hsiao J."/>
            <person name="Zismann V."/>
            <person name="Iobst S."/>
            <person name="de Vazeille A.R."/>
            <person name="Buell C.R."/>
            <person name="Ying K."/>
            <person name="Li Y."/>
            <person name="Lu T."/>
            <person name="Huang Y."/>
            <person name="Zhao Q."/>
            <person name="Feng Q."/>
            <person name="Zhang L."/>
            <person name="Zhu J."/>
            <person name="Weng Q."/>
            <person name="Mu J."/>
            <person name="Lu Y."/>
            <person name="Fan D."/>
            <person name="Liu Y."/>
            <person name="Guan J."/>
            <person name="Zhang Y."/>
            <person name="Yu S."/>
            <person name="Liu X."/>
            <person name="Zhang Y."/>
            <person name="Hong G."/>
            <person name="Han B."/>
            <person name="Choisne N."/>
            <person name="Demange N."/>
            <person name="Orjeda G."/>
            <person name="Samain S."/>
            <person name="Cattolico L."/>
            <person name="Pelletier E."/>
            <person name="Couloux A."/>
            <person name="Segurens B."/>
            <person name="Wincker P."/>
            <person name="D'Hont A."/>
            <person name="Scarpelli C."/>
            <person name="Weissenbach J."/>
            <person name="Salanoubat M."/>
            <person name="Quetier F."/>
            <person name="Yu Y."/>
            <person name="Kim H.R."/>
            <person name="Rambo T."/>
            <person name="Currie J."/>
            <person name="Collura K."/>
            <person name="Luo M."/>
            <person name="Yang T."/>
            <person name="Ammiraju J.S.S."/>
            <person name="Engler F."/>
            <person name="Soderlund C."/>
            <person name="Wing R.A."/>
            <person name="Palmer L.E."/>
            <person name="de la Bastide M."/>
            <person name="Spiegel L."/>
            <person name="Nascimento L."/>
            <person name="Zutavern T."/>
            <person name="O'Shaughnessy A."/>
            <person name="Dike S."/>
            <person name="Dedhia N."/>
            <person name="Preston R."/>
            <person name="Balija V."/>
            <person name="McCombie W.R."/>
            <person name="Chow T."/>
            <person name="Chen H."/>
            <person name="Chung M."/>
            <person name="Chen C."/>
            <person name="Shaw J."/>
            <person name="Wu H."/>
            <person name="Hsiao K."/>
            <person name="Chao Y."/>
            <person name="Chu M."/>
            <person name="Cheng C."/>
            <person name="Hour A."/>
            <person name="Lee P."/>
            <person name="Lin S."/>
            <person name="Lin Y."/>
            <person name="Liou J."/>
            <person name="Liu S."/>
            <person name="Hsing Y."/>
            <person name="Raghuvanshi S."/>
            <person name="Mohanty A."/>
            <person name="Bharti A.K."/>
            <person name="Gaur A."/>
            <person name="Gupta V."/>
            <person name="Kumar D."/>
            <person name="Ravi V."/>
            <person name="Vij S."/>
            <person name="Kapur A."/>
            <person name="Khurana P."/>
            <person name="Khurana P."/>
            <person name="Khurana J.P."/>
            <person name="Tyagi A.K."/>
            <person name="Gaikwad K."/>
            <person name="Singh A."/>
            <person name="Dalal V."/>
            <person name="Srivastava S."/>
            <person name="Dixit A."/>
            <person name="Pal A.K."/>
            <person name="Ghazi I.A."/>
            <person name="Yadav M."/>
            <person name="Pandit A."/>
            <person name="Bhargava A."/>
            <person name="Sureshbabu K."/>
            <person name="Batra K."/>
            <person name="Sharma T.R."/>
            <person name="Mohapatra T."/>
            <person name="Singh N.K."/>
            <person name="Messing J."/>
            <person name="Nelson A.B."/>
            <person name="Fuks G."/>
            <person name="Kavchok S."/>
            <person name="Keizer G."/>
            <person name="Linton E."/>
            <person name="Llaca V."/>
            <person name="Song R."/>
            <person name="Tanyolac B."/>
            <person name="Young S."/>
            <person name="Ho-Il K."/>
            <person name="Hahn J.H."/>
            <person name="Sangsakoo G."/>
            <person name="Vanavichit A."/>
            <person name="de Mattos Luiz.A.T."/>
            <person name="Zimmer P.D."/>
            <person name="Malone G."/>
            <person name="Dellagostin O."/>
            <person name="de Oliveira A.C."/>
            <person name="Bevan M."/>
            <person name="Bancroft I."/>
            <person name="Minx P."/>
            <person name="Cordum H."/>
            <person name="Wilson R."/>
            <person name="Cheng Z."/>
            <person name="Jin W."/>
            <person name="Jiang J."/>
            <person name="Leong S.A."/>
            <person name="Iwama H."/>
            <person name="Gojobori T."/>
            <person name="Itoh T."/>
            <person name="Niimura Y."/>
            <person name="Fujii Y."/>
            <person name="Habara T."/>
            <person name="Sakai H."/>
            <person name="Sato Y."/>
            <person name="Wilson G."/>
            <person name="Kumar K."/>
            <person name="McCouch S."/>
            <person name="Juretic N."/>
            <person name="Hoen D."/>
            <person name="Wright S."/>
            <person name="Bruskiewich R."/>
            <person name="Bureau T."/>
            <person name="Miyao A."/>
            <person name="Hirochika H."/>
            <person name="Nishikawa T."/>
            <person name="Kadowaki K."/>
            <person name="Sugiura M."/>
            <person name="Burr B."/>
            <person name="Sasaki T."/>
        </authorList>
    </citation>
    <scope>NUCLEOTIDE SEQUENCE [LARGE SCALE GENOMIC DNA]</scope>
    <source>
        <strain evidence="2">cv. Nipponbare</strain>
    </source>
</reference>
<accession>A0A0P0VIU0</accession>
<dbReference type="EMBL" id="AP014958">
    <property type="protein sequence ID" value="BAS78605.1"/>
    <property type="molecule type" value="Genomic_DNA"/>
</dbReference>
<dbReference type="Gramene" id="Os02t0468825-00">
    <property type="protein sequence ID" value="Os02t0468825-00"/>
    <property type="gene ID" value="Os02g0468825"/>
</dbReference>
<organism evidence="1 2">
    <name type="scientific">Oryza sativa subsp. japonica</name>
    <name type="common">Rice</name>
    <dbReference type="NCBI Taxonomy" id="39947"/>
    <lineage>
        <taxon>Eukaryota</taxon>
        <taxon>Viridiplantae</taxon>
        <taxon>Streptophyta</taxon>
        <taxon>Embryophyta</taxon>
        <taxon>Tracheophyta</taxon>
        <taxon>Spermatophyta</taxon>
        <taxon>Magnoliopsida</taxon>
        <taxon>Liliopsida</taxon>
        <taxon>Poales</taxon>
        <taxon>Poaceae</taxon>
        <taxon>BOP clade</taxon>
        <taxon>Oryzoideae</taxon>
        <taxon>Oryzeae</taxon>
        <taxon>Oryzinae</taxon>
        <taxon>Oryza</taxon>
        <taxon>Oryza sativa</taxon>
    </lineage>
</organism>
<name>A0A0P0VIU0_ORYSJ</name>
<gene>
    <name evidence="1" type="ordered locus">Os02g0468825</name>
    <name evidence="1" type="ORF">OSNPB_020468825</name>
</gene>